<dbReference type="PANTHER" id="PTHR43481:SF4">
    <property type="entry name" value="GLYCEROL-1-PHOSPHATE PHOSPHOHYDROLASE 1-RELATED"/>
    <property type="match status" value="1"/>
</dbReference>
<sequence>MTKGQGLFSAPLQVHIFDGLLSDFDGTIIDSTDAIVKHWHKVGEELGVDPKVILATSHGRRTIDTLQLYDPKRANWEYVSFVEGRIPKEFGSDAVEVPGARDLLSQLDNAGACWGVVTSGSRALIDGWLVVLNLTHPKMLVVAEDVELGKPDPRCYLLGRKRLGLEHSSSLVVLEDAPSGIRAGKAAGFKVIALATTHSLAQLQEAGADWIVEDLRSISVQGVVDGRIQLEIRNAYQ</sequence>
<dbReference type="InterPro" id="IPR023198">
    <property type="entry name" value="PGP-like_dom2"/>
</dbReference>
<accession>A0A5N6YSB4</accession>
<dbReference type="Gene3D" id="3.40.50.1000">
    <property type="entry name" value="HAD superfamily/HAD-like"/>
    <property type="match status" value="1"/>
</dbReference>
<proteinExistence type="predicted"/>
<dbReference type="Gene3D" id="1.10.150.240">
    <property type="entry name" value="Putative phosphatase, domain 2"/>
    <property type="match status" value="1"/>
</dbReference>
<dbReference type="InterPro" id="IPR006439">
    <property type="entry name" value="HAD-SF_hydro_IA"/>
</dbReference>
<dbReference type="FunFam" id="1.10.150.240:FF:000013">
    <property type="entry name" value="Glycerol-3-phosphate phosphatase (GppA)"/>
    <property type="match status" value="1"/>
</dbReference>
<dbReference type="InterPro" id="IPR041492">
    <property type="entry name" value="HAD_2"/>
</dbReference>
<dbReference type="EMBL" id="ML739517">
    <property type="protein sequence ID" value="KAE8348394.1"/>
    <property type="molecule type" value="Genomic_DNA"/>
</dbReference>
<dbReference type="NCBIfam" id="TIGR01509">
    <property type="entry name" value="HAD-SF-IA-v3"/>
    <property type="match status" value="1"/>
</dbReference>
<keyword evidence="2" id="KW-1185">Reference proteome</keyword>
<dbReference type="OrthoDB" id="40579at2759"/>
<dbReference type="PANTHER" id="PTHR43481">
    <property type="entry name" value="FRUCTOSE-1-PHOSPHATE PHOSPHATASE"/>
    <property type="match status" value="1"/>
</dbReference>
<dbReference type="Proteomes" id="UP000327118">
    <property type="component" value="Unassembled WGS sequence"/>
</dbReference>
<protein>
    <submittedName>
        <fullName evidence="1">HAD-like domain-containing protein</fullName>
    </submittedName>
</protein>
<evidence type="ECO:0000313" key="1">
    <source>
        <dbReference type="EMBL" id="KAE8348394.1"/>
    </source>
</evidence>
<dbReference type="SFLD" id="SFLDS00003">
    <property type="entry name" value="Haloacid_Dehalogenase"/>
    <property type="match status" value="1"/>
</dbReference>
<dbReference type="SUPFAM" id="SSF56784">
    <property type="entry name" value="HAD-like"/>
    <property type="match status" value="1"/>
</dbReference>
<dbReference type="InterPro" id="IPR036412">
    <property type="entry name" value="HAD-like_sf"/>
</dbReference>
<name>A0A5N6YSB4_9EURO</name>
<evidence type="ECO:0000313" key="2">
    <source>
        <dbReference type="Proteomes" id="UP000327118"/>
    </source>
</evidence>
<dbReference type="SFLD" id="SFLDG01129">
    <property type="entry name" value="C1.5:_HAD__Beta-PGM__Phosphata"/>
    <property type="match status" value="1"/>
</dbReference>
<dbReference type="AlphaFoldDB" id="A0A5N6YSB4"/>
<dbReference type="Pfam" id="PF13419">
    <property type="entry name" value="HAD_2"/>
    <property type="match status" value="1"/>
</dbReference>
<gene>
    <name evidence="1" type="ORF">BDV28DRAFT_161394</name>
</gene>
<dbReference type="SFLD" id="SFLDG01135">
    <property type="entry name" value="C1.5.6:_HAD__Beta-PGM__Phospha"/>
    <property type="match status" value="1"/>
</dbReference>
<dbReference type="CDD" id="cd07527">
    <property type="entry name" value="HAD_ScGPP-like"/>
    <property type="match status" value="1"/>
</dbReference>
<dbReference type="InterPro" id="IPR023214">
    <property type="entry name" value="HAD_sf"/>
</dbReference>
<dbReference type="InterPro" id="IPR051806">
    <property type="entry name" value="HAD-like_SPP"/>
</dbReference>
<dbReference type="GO" id="GO:0050308">
    <property type="term" value="F:sugar-phosphatase activity"/>
    <property type="evidence" value="ECO:0007669"/>
    <property type="project" value="TreeGrafter"/>
</dbReference>
<reference evidence="2" key="1">
    <citation type="submission" date="2019-04" db="EMBL/GenBank/DDBJ databases">
        <title>Friends and foes A comparative genomics studyof 23 Aspergillus species from section Flavi.</title>
        <authorList>
            <consortium name="DOE Joint Genome Institute"/>
            <person name="Kjaerbolling I."/>
            <person name="Vesth T."/>
            <person name="Frisvad J.C."/>
            <person name="Nybo J.L."/>
            <person name="Theobald S."/>
            <person name="Kildgaard S."/>
            <person name="Isbrandt T."/>
            <person name="Kuo A."/>
            <person name="Sato A."/>
            <person name="Lyhne E.K."/>
            <person name="Kogle M.E."/>
            <person name="Wiebenga A."/>
            <person name="Kun R.S."/>
            <person name="Lubbers R.J."/>
            <person name="Makela M.R."/>
            <person name="Barry K."/>
            <person name="Chovatia M."/>
            <person name="Clum A."/>
            <person name="Daum C."/>
            <person name="Haridas S."/>
            <person name="He G."/>
            <person name="LaButti K."/>
            <person name="Lipzen A."/>
            <person name="Mondo S."/>
            <person name="Riley R."/>
            <person name="Salamov A."/>
            <person name="Simmons B.A."/>
            <person name="Magnuson J.K."/>
            <person name="Henrissat B."/>
            <person name="Mortensen U.H."/>
            <person name="Larsen T.O."/>
            <person name="Devries R.P."/>
            <person name="Grigoriev I.V."/>
            <person name="Machida M."/>
            <person name="Baker S.E."/>
            <person name="Andersen M.R."/>
        </authorList>
    </citation>
    <scope>NUCLEOTIDE SEQUENCE [LARGE SCALE GENOMIC DNA]</scope>
    <source>
        <strain evidence="2">CBS 553.77</strain>
    </source>
</reference>
<organism evidence="1 2">
    <name type="scientific">Aspergillus coremiiformis</name>
    <dbReference type="NCBI Taxonomy" id="138285"/>
    <lineage>
        <taxon>Eukaryota</taxon>
        <taxon>Fungi</taxon>
        <taxon>Dikarya</taxon>
        <taxon>Ascomycota</taxon>
        <taxon>Pezizomycotina</taxon>
        <taxon>Eurotiomycetes</taxon>
        <taxon>Eurotiomycetidae</taxon>
        <taxon>Eurotiales</taxon>
        <taxon>Aspergillaceae</taxon>
        <taxon>Aspergillus</taxon>
        <taxon>Aspergillus subgen. Circumdati</taxon>
    </lineage>
</organism>